<gene>
    <name evidence="7" type="ORF">LAUMK142_05407</name>
</gene>
<dbReference type="GO" id="GO:0070403">
    <property type="term" value="F:NAD+ binding"/>
    <property type="evidence" value="ECO:0007669"/>
    <property type="project" value="InterPro"/>
</dbReference>
<evidence type="ECO:0000259" key="6">
    <source>
        <dbReference type="Pfam" id="PF01370"/>
    </source>
</evidence>
<evidence type="ECO:0000256" key="2">
    <source>
        <dbReference type="ARBA" id="ARBA00022793"/>
    </source>
</evidence>
<evidence type="ECO:0000256" key="3">
    <source>
        <dbReference type="ARBA" id="ARBA00023027"/>
    </source>
</evidence>
<evidence type="ECO:0000256" key="4">
    <source>
        <dbReference type="ARBA" id="ARBA00023239"/>
    </source>
</evidence>
<feature type="compositionally biased region" description="Low complexity" evidence="5">
    <location>
        <begin position="127"/>
        <end position="143"/>
    </location>
</feature>
<keyword evidence="4" id="KW-0456">Lyase</keyword>
<evidence type="ECO:0000313" key="7">
    <source>
        <dbReference type="EMBL" id="VBA56128.1"/>
    </source>
</evidence>
<feature type="domain" description="NAD-dependent epimerase/dehydratase" evidence="6">
    <location>
        <begin position="2"/>
        <end position="70"/>
    </location>
</feature>
<evidence type="ECO:0000256" key="5">
    <source>
        <dbReference type="SAM" id="MobiDB-lite"/>
    </source>
</evidence>
<comment type="cofactor">
    <cofactor evidence="1">
        <name>NAD(+)</name>
        <dbReference type="ChEBI" id="CHEBI:57540"/>
    </cofactor>
</comment>
<organism evidence="7 8">
    <name type="scientific">Mycobacterium pseudokansasii</name>
    <dbReference type="NCBI Taxonomy" id="2341080"/>
    <lineage>
        <taxon>Bacteria</taxon>
        <taxon>Bacillati</taxon>
        <taxon>Actinomycetota</taxon>
        <taxon>Actinomycetes</taxon>
        <taxon>Mycobacteriales</taxon>
        <taxon>Mycobacteriaceae</taxon>
        <taxon>Mycobacterium</taxon>
    </lineage>
</organism>
<dbReference type="SUPFAM" id="SSF51735">
    <property type="entry name" value="NAD(P)-binding Rossmann-fold domains"/>
    <property type="match status" value="1"/>
</dbReference>
<keyword evidence="3" id="KW-0520">NAD</keyword>
<evidence type="ECO:0000313" key="8">
    <source>
        <dbReference type="Proteomes" id="UP000268285"/>
    </source>
</evidence>
<dbReference type="PANTHER" id="PTHR43078:SF6">
    <property type="entry name" value="UDP-GLUCURONIC ACID DECARBOXYLASE 1"/>
    <property type="match status" value="1"/>
</dbReference>
<dbReference type="Proteomes" id="UP000268285">
    <property type="component" value="Unassembled WGS sequence"/>
</dbReference>
<dbReference type="InterPro" id="IPR036291">
    <property type="entry name" value="NAD(P)-bd_dom_sf"/>
</dbReference>
<reference evidence="7 8" key="1">
    <citation type="submission" date="2018-09" db="EMBL/GenBank/DDBJ databases">
        <authorList>
            <person name="Tagini F."/>
        </authorList>
    </citation>
    <scope>NUCLEOTIDE SEQUENCE [LARGE SCALE GENOMIC DNA]</scope>
    <source>
        <strain evidence="7 8">MK142</strain>
    </source>
</reference>
<dbReference type="AlphaFoldDB" id="A0A498QZ93"/>
<evidence type="ECO:0000256" key="1">
    <source>
        <dbReference type="ARBA" id="ARBA00001911"/>
    </source>
</evidence>
<protein>
    <recommendedName>
        <fullName evidence="6">NAD-dependent epimerase/dehydratase domain-containing protein</fullName>
    </recommendedName>
</protein>
<dbReference type="GO" id="GO:0048040">
    <property type="term" value="F:UDP-glucuronate decarboxylase activity"/>
    <property type="evidence" value="ECO:0007669"/>
    <property type="project" value="TreeGrafter"/>
</dbReference>
<dbReference type="Gene3D" id="3.40.50.720">
    <property type="entry name" value="NAD(P)-binding Rossmann-like Domain"/>
    <property type="match status" value="1"/>
</dbReference>
<dbReference type="PANTHER" id="PTHR43078">
    <property type="entry name" value="UDP-GLUCURONIC ACID DECARBOXYLASE-RELATED"/>
    <property type="match status" value="1"/>
</dbReference>
<dbReference type="InterPro" id="IPR001509">
    <property type="entry name" value="Epimerase_deHydtase"/>
</dbReference>
<keyword evidence="8" id="KW-1185">Reference proteome</keyword>
<dbReference type="InterPro" id="IPR044516">
    <property type="entry name" value="UXS-like"/>
</dbReference>
<sequence length="166" mass="17647">MVRIFNTYGRGMRADDDRMVPTFCRHALCGEPLTVSGAGTQIRSLCYVDDTVAGLIALARSDFNGPVNVGNPTELSVLEVAELVRALADSDSTIEFGPPAVDDPRRRCPDITLAEQDAAVVSDDARPLAAGPGPRAAGDIAGPVRIRGPGRRTCRGWPCWSPTAGW</sequence>
<dbReference type="GO" id="GO:0005737">
    <property type="term" value="C:cytoplasm"/>
    <property type="evidence" value="ECO:0007669"/>
    <property type="project" value="TreeGrafter"/>
</dbReference>
<name>A0A498QZ93_9MYCO</name>
<dbReference type="EMBL" id="UPHU01000001">
    <property type="protein sequence ID" value="VBA56128.1"/>
    <property type="molecule type" value="Genomic_DNA"/>
</dbReference>
<dbReference type="GO" id="GO:0042732">
    <property type="term" value="P:D-xylose metabolic process"/>
    <property type="evidence" value="ECO:0007669"/>
    <property type="project" value="InterPro"/>
</dbReference>
<proteinExistence type="predicted"/>
<dbReference type="Pfam" id="PF01370">
    <property type="entry name" value="Epimerase"/>
    <property type="match status" value="1"/>
</dbReference>
<feature type="region of interest" description="Disordered" evidence="5">
    <location>
        <begin position="125"/>
        <end position="144"/>
    </location>
</feature>
<accession>A0A498QZ93</accession>
<keyword evidence="2" id="KW-0210">Decarboxylase</keyword>